<comment type="cofactor">
    <cofactor evidence="1 7">
        <name>FAD</name>
        <dbReference type="ChEBI" id="CHEBI:57692"/>
    </cofactor>
</comment>
<gene>
    <name evidence="7" type="primary">dadA</name>
    <name evidence="9" type="ORF">GEV02_13620</name>
</gene>
<evidence type="ECO:0000256" key="4">
    <source>
        <dbReference type="ARBA" id="ARBA00022827"/>
    </source>
</evidence>
<evidence type="ECO:0000256" key="1">
    <source>
        <dbReference type="ARBA" id="ARBA00001974"/>
    </source>
</evidence>
<dbReference type="EC" id="1.4.99.-" evidence="7"/>
<dbReference type="InterPro" id="IPR023080">
    <property type="entry name" value="DadA"/>
</dbReference>
<sequence length="427" mass="46492">MRVVILGSGVIGVTSAYYLAQAGHDVTVLDRQPGPALETSFANAGQISPGYASPWAAPGIPLKAMKWMLQRHAPLSITPDGTLFQLQWMWQMLQNCNAERYAVNKERMVRLAEYSRDCFKALRAATGIEYEGRQQGTTQLFRTQKQLDDAAKDIQVLEETGVPYELLNREQLVAAEPGLDQNKLVGGLRLPNDETGDCQLFTTRLTAMAEQLGVKFRYGVDITGLVKAGEEIKGVQCGAELVTADSYVVALGAYSTSLLKDLVKIPVYPLKGYSITVPIVNASAAPVSTILDETYKIAVTRFDDRIRVGGMAEIAGFDTRLNPRRRETLEMVVNDLFPGAGDTASASFWTGLRPMTPDGTPVVGRTGLRNLFINTGHGTLGWTMSCGSAQLLSDLISARRPAILSDDLSVSRYSRDTGARRPQLANA</sequence>
<evidence type="ECO:0000256" key="6">
    <source>
        <dbReference type="ARBA" id="ARBA00047884"/>
    </source>
</evidence>
<name>A0A6A7N2P2_9BURK</name>
<dbReference type="SUPFAM" id="SSF51905">
    <property type="entry name" value="FAD/NAD(P)-binding domain"/>
    <property type="match status" value="1"/>
</dbReference>
<evidence type="ECO:0000313" key="10">
    <source>
        <dbReference type="Proteomes" id="UP000440498"/>
    </source>
</evidence>
<dbReference type="GO" id="GO:0005737">
    <property type="term" value="C:cytoplasm"/>
    <property type="evidence" value="ECO:0007669"/>
    <property type="project" value="TreeGrafter"/>
</dbReference>
<evidence type="ECO:0000256" key="5">
    <source>
        <dbReference type="ARBA" id="ARBA00023002"/>
    </source>
</evidence>
<dbReference type="EMBL" id="WHUG01000004">
    <property type="protein sequence ID" value="MQA39190.1"/>
    <property type="molecule type" value="Genomic_DNA"/>
</dbReference>
<comment type="similarity">
    <text evidence="2 7">Belongs to the DadA oxidoreductase family.</text>
</comment>
<proteinExistence type="inferred from homology"/>
<reference evidence="9 10" key="1">
    <citation type="submission" date="2019-10" db="EMBL/GenBank/DDBJ databases">
        <title>Two novel species isolated from a subtropical stream in China.</title>
        <authorList>
            <person name="Lu H."/>
        </authorList>
    </citation>
    <scope>NUCLEOTIDE SEQUENCE [LARGE SCALE GENOMIC DNA]</scope>
    <source>
        <strain evidence="9 10">FT29W</strain>
    </source>
</reference>
<dbReference type="NCBIfam" id="NF001933">
    <property type="entry name" value="PRK00711.1"/>
    <property type="match status" value="1"/>
</dbReference>
<protein>
    <recommendedName>
        <fullName evidence="7">D-amino acid dehydrogenase</fullName>
        <ecNumber evidence="7">1.4.99.-</ecNumber>
    </recommendedName>
</protein>
<dbReference type="Gene3D" id="3.50.50.60">
    <property type="entry name" value="FAD/NAD(P)-binding domain"/>
    <property type="match status" value="2"/>
</dbReference>
<keyword evidence="4 7" id="KW-0274">FAD</keyword>
<comment type="caution">
    <text evidence="9">The sequence shown here is derived from an EMBL/GenBank/DDBJ whole genome shotgun (WGS) entry which is preliminary data.</text>
</comment>
<dbReference type="GO" id="GO:0008718">
    <property type="term" value="F:D-amino-acid dehydrogenase activity"/>
    <property type="evidence" value="ECO:0007669"/>
    <property type="project" value="UniProtKB-UniRule"/>
</dbReference>
<accession>A0A6A7N2P2</accession>
<dbReference type="InterPro" id="IPR006076">
    <property type="entry name" value="FAD-dep_OxRdtase"/>
</dbReference>
<evidence type="ECO:0000259" key="8">
    <source>
        <dbReference type="Pfam" id="PF01266"/>
    </source>
</evidence>
<dbReference type="FunFam" id="3.50.50.60:FF:000020">
    <property type="entry name" value="D-amino acid dehydrogenase"/>
    <property type="match status" value="1"/>
</dbReference>
<dbReference type="Pfam" id="PF01266">
    <property type="entry name" value="DAO"/>
    <property type="match status" value="1"/>
</dbReference>
<dbReference type="PANTHER" id="PTHR13847:SF280">
    <property type="entry name" value="D-AMINO ACID DEHYDROGENASE"/>
    <property type="match status" value="1"/>
</dbReference>
<dbReference type="SUPFAM" id="SSF54373">
    <property type="entry name" value="FAD-linked reductases, C-terminal domain"/>
    <property type="match status" value="1"/>
</dbReference>
<keyword evidence="5 7" id="KW-0560">Oxidoreductase</keyword>
<evidence type="ECO:0000256" key="2">
    <source>
        <dbReference type="ARBA" id="ARBA00009410"/>
    </source>
</evidence>
<dbReference type="GO" id="GO:0005886">
    <property type="term" value="C:plasma membrane"/>
    <property type="evidence" value="ECO:0007669"/>
    <property type="project" value="TreeGrafter"/>
</dbReference>
<dbReference type="Proteomes" id="UP000440498">
    <property type="component" value="Unassembled WGS sequence"/>
</dbReference>
<keyword evidence="10" id="KW-1185">Reference proteome</keyword>
<dbReference type="GO" id="GO:0055130">
    <property type="term" value="P:D-alanine catabolic process"/>
    <property type="evidence" value="ECO:0007669"/>
    <property type="project" value="TreeGrafter"/>
</dbReference>
<evidence type="ECO:0000256" key="3">
    <source>
        <dbReference type="ARBA" id="ARBA00022630"/>
    </source>
</evidence>
<feature type="binding site" evidence="7">
    <location>
        <begin position="3"/>
        <end position="17"/>
    </location>
    <ligand>
        <name>FAD</name>
        <dbReference type="ChEBI" id="CHEBI:57692"/>
    </ligand>
</feature>
<keyword evidence="3 7" id="KW-0285">Flavoprotein</keyword>
<organism evidence="9 10">
    <name type="scientific">Rugamonas aquatica</name>
    <dbReference type="NCBI Taxonomy" id="2743357"/>
    <lineage>
        <taxon>Bacteria</taxon>
        <taxon>Pseudomonadati</taxon>
        <taxon>Pseudomonadota</taxon>
        <taxon>Betaproteobacteria</taxon>
        <taxon>Burkholderiales</taxon>
        <taxon>Oxalobacteraceae</taxon>
        <taxon>Telluria group</taxon>
        <taxon>Rugamonas</taxon>
    </lineage>
</organism>
<dbReference type="HAMAP" id="MF_01202">
    <property type="entry name" value="DadA"/>
    <property type="match status" value="1"/>
</dbReference>
<evidence type="ECO:0000256" key="7">
    <source>
        <dbReference type="HAMAP-Rule" id="MF_01202"/>
    </source>
</evidence>
<comment type="function">
    <text evidence="7">Oxidative deamination of D-amino acids.</text>
</comment>
<dbReference type="RefSeq" id="WP_152807154.1">
    <property type="nucleotide sequence ID" value="NZ_WHUG01000004.1"/>
</dbReference>
<evidence type="ECO:0000313" key="9">
    <source>
        <dbReference type="EMBL" id="MQA39190.1"/>
    </source>
</evidence>
<dbReference type="InterPro" id="IPR036188">
    <property type="entry name" value="FAD/NAD-bd_sf"/>
</dbReference>
<feature type="domain" description="FAD dependent oxidoreductase" evidence="8">
    <location>
        <begin position="2"/>
        <end position="395"/>
    </location>
</feature>
<dbReference type="PANTHER" id="PTHR13847">
    <property type="entry name" value="SARCOSINE DEHYDROGENASE-RELATED"/>
    <property type="match status" value="1"/>
</dbReference>
<dbReference type="AlphaFoldDB" id="A0A6A7N2P2"/>
<dbReference type="Gene3D" id="3.30.9.10">
    <property type="entry name" value="D-Amino Acid Oxidase, subunit A, domain 2"/>
    <property type="match status" value="1"/>
</dbReference>
<comment type="catalytic activity">
    <reaction evidence="6 7">
        <text>a D-alpha-amino acid + A + H2O = a 2-oxocarboxylate + AH2 + NH4(+)</text>
        <dbReference type="Rhea" id="RHEA:18125"/>
        <dbReference type="ChEBI" id="CHEBI:13193"/>
        <dbReference type="ChEBI" id="CHEBI:15377"/>
        <dbReference type="ChEBI" id="CHEBI:17499"/>
        <dbReference type="ChEBI" id="CHEBI:28938"/>
        <dbReference type="ChEBI" id="CHEBI:35179"/>
        <dbReference type="ChEBI" id="CHEBI:59871"/>
    </reaction>
</comment>